<proteinExistence type="predicted"/>
<keyword evidence="1" id="KW-0238">DNA-binding</keyword>
<dbReference type="EMBL" id="WAEL01000015">
    <property type="protein sequence ID" value="NID13750.1"/>
    <property type="molecule type" value="Genomic_DNA"/>
</dbReference>
<reference evidence="4" key="1">
    <citation type="submission" date="2019-09" db="EMBL/GenBank/DDBJ databases">
        <authorList>
            <person name="Jung D.-H."/>
        </authorList>
    </citation>
    <scope>NUCLEOTIDE SEQUENCE [LARGE SCALE GENOMIC DNA]</scope>
    <source>
        <strain evidence="4">JA-25</strain>
    </source>
</reference>
<evidence type="ECO:0000313" key="3">
    <source>
        <dbReference type="EMBL" id="NID13750.1"/>
    </source>
</evidence>
<evidence type="ECO:0000313" key="4">
    <source>
        <dbReference type="Proteomes" id="UP000606008"/>
    </source>
</evidence>
<dbReference type="Pfam" id="PF01381">
    <property type="entry name" value="HTH_3"/>
    <property type="match status" value="1"/>
</dbReference>
<dbReference type="CDD" id="cd00093">
    <property type="entry name" value="HTH_XRE"/>
    <property type="match status" value="1"/>
</dbReference>
<dbReference type="SMART" id="SM00530">
    <property type="entry name" value="HTH_XRE"/>
    <property type="match status" value="1"/>
</dbReference>
<dbReference type="SUPFAM" id="SSF47413">
    <property type="entry name" value="lambda repressor-like DNA-binding domains"/>
    <property type="match status" value="1"/>
</dbReference>
<dbReference type="Gene3D" id="1.10.260.40">
    <property type="entry name" value="lambda repressor-like DNA-binding domains"/>
    <property type="match status" value="1"/>
</dbReference>
<dbReference type="Proteomes" id="UP000606008">
    <property type="component" value="Unassembled WGS sequence"/>
</dbReference>
<feature type="domain" description="HTH cro/C1-type" evidence="2">
    <location>
        <begin position="8"/>
        <end position="64"/>
    </location>
</feature>
<dbReference type="PANTHER" id="PTHR46558:SF13">
    <property type="entry name" value="HTH-TYPE TRANSCRIPTIONAL REGULATOR IMMR"/>
    <property type="match status" value="1"/>
</dbReference>
<protein>
    <submittedName>
        <fullName evidence="3">Helix-turn-helix transcriptional regulator</fullName>
    </submittedName>
</protein>
<organism evidence="3 4">
    <name type="scientific">Fibrivirga algicola</name>
    <dbReference type="NCBI Taxonomy" id="2950420"/>
    <lineage>
        <taxon>Bacteria</taxon>
        <taxon>Pseudomonadati</taxon>
        <taxon>Bacteroidota</taxon>
        <taxon>Cytophagia</taxon>
        <taxon>Cytophagales</taxon>
        <taxon>Spirosomataceae</taxon>
        <taxon>Fibrivirga</taxon>
    </lineage>
</organism>
<evidence type="ECO:0000256" key="1">
    <source>
        <dbReference type="ARBA" id="ARBA00023125"/>
    </source>
</evidence>
<dbReference type="PANTHER" id="PTHR46558">
    <property type="entry name" value="TRACRIPTIONAL REGULATORY PROTEIN-RELATED-RELATED"/>
    <property type="match status" value="1"/>
</dbReference>
<evidence type="ECO:0000259" key="2">
    <source>
        <dbReference type="PROSITE" id="PS50943"/>
    </source>
</evidence>
<dbReference type="InterPro" id="IPR001387">
    <property type="entry name" value="Cro/C1-type_HTH"/>
</dbReference>
<accession>A0ABX0QMN2</accession>
<dbReference type="PROSITE" id="PS50943">
    <property type="entry name" value="HTH_CROC1"/>
    <property type="match status" value="1"/>
</dbReference>
<comment type="caution">
    <text evidence="3">The sequence shown here is derived from an EMBL/GenBank/DDBJ whole genome shotgun (WGS) entry which is preliminary data.</text>
</comment>
<dbReference type="RefSeq" id="WP_166694261.1">
    <property type="nucleotide sequence ID" value="NZ_WAEL01000015.1"/>
</dbReference>
<sequence>MSEFGQRLRQRREEVGMSQDELARRILVKSGKQTISKWEQGKTVPDLTEILRIAEVLDVTAAWLVDGTEATTSTMQKPPVGYVLMPSEEVIDMQRRLLQKQQVELQQQQSELQRQKV</sequence>
<gene>
    <name evidence="3" type="ORF">F7231_26515</name>
</gene>
<keyword evidence="4" id="KW-1185">Reference proteome</keyword>
<reference evidence="4" key="2">
    <citation type="submission" date="2023-07" db="EMBL/GenBank/DDBJ databases">
        <authorList>
            <person name="Jung D.-H."/>
        </authorList>
    </citation>
    <scope>NUCLEOTIDE SEQUENCE [LARGE SCALE GENOMIC DNA]</scope>
    <source>
        <strain evidence="4">JA-25</strain>
    </source>
</reference>
<dbReference type="InterPro" id="IPR010982">
    <property type="entry name" value="Lambda_DNA-bd_dom_sf"/>
</dbReference>
<name>A0ABX0QMN2_9BACT</name>